<sequence length="195" mass="21771">VQCEKDRDLIGPLLADLFSLLAKFLTNPLNVNLAVIGIILKLASHPQKLLLNVLFSEASNNGSFLHEILTQVSSQMETFINCFTPSAQVLDRATLPKLIQVARHYLIFREMLPADDSLKPQKRSTMLKSLFSLKNEQQMPVPTPIPCSQNLFGESAEAIYSCQTVLGIMIYSEFLKELAAISFEHGLRTIDIIPL</sequence>
<feature type="domain" description="FHF complex subunit HOOK-interacting protein C-terminal" evidence="2">
    <location>
        <begin position="10"/>
        <end position="90"/>
    </location>
</feature>
<dbReference type="InterPro" id="IPR019384">
    <property type="entry name" value="FHIP"/>
</dbReference>
<name>A0ABD2PI97_9PLAT</name>
<dbReference type="PANTHER" id="PTHR21705">
    <property type="entry name" value="RAI16 PROTEIN-RELATED"/>
    <property type="match status" value="1"/>
</dbReference>
<dbReference type="PANTHER" id="PTHR21705:SF11">
    <property type="entry name" value="FHIP FAMILY PROTEIN CG3558"/>
    <property type="match status" value="1"/>
</dbReference>
<dbReference type="InterPro" id="IPR045668">
    <property type="entry name" value="FHIP_KELAA_motif"/>
</dbReference>
<evidence type="ECO:0000313" key="4">
    <source>
        <dbReference type="Proteomes" id="UP001626550"/>
    </source>
</evidence>
<accession>A0ABD2PI97</accession>
<keyword evidence="4" id="KW-1185">Reference proteome</keyword>
<dbReference type="Proteomes" id="UP001626550">
    <property type="component" value="Unassembled WGS sequence"/>
</dbReference>
<organism evidence="3 4">
    <name type="scientific">Cichlidogyrus casuarinus</name>
    <dbReference type="NCBI Taxonomy" id="1844966"/>
    <lineage>
        <taxon>Eukaryota</taxon>
        <taxon>Metazoa</taxon>
        <taxon>Spiralia</taxon>
        <taxon>Lophotrochozoa</taxon>
        <taxon>Platyhelminthes</taxon>
        <taxon>Monogenea</taxon>
        <taxon>Monopisthocotylea</taxon>
        <taxon>Dactylogyridea</taxon>
        <taxon>Ancyrocephalidae</taxon>
        <taxon>Cichlidogyrus</taxon>
    </lineage>
</organism>
<proteinExistence type="inferred from homology"/>
<protein>
    <recommendedName>
        <fullName evidence="2">FHF complex subunit HOOK-interacting protein C-terminal domain-containing protein</fullName>
    </recommendedName>
</protein>
<feature type="non-terminal residue" evidence="3">
    <location>
        <position position="1"/>
    </location>
</feature>
<dbReference type="Pfam" id="PF19314">
    <property type="entry name" value="DUF5917"/>
    <property type="match status" value="1"/>
</dbReference>
<dbReference type="Pfam" id="PF19311">
    <property type="entry name" value="KELAA"/>
    <property type="match status" value="1"/>
</dbReference>
<dbReference type="InterPro" id="IPR045669">
    <property type="entry name" value="FHIP_C"/>
</dbReference>
<comment type="similarity">
    <text evidence="1">Belongs to the FHIP family.</text>
</comment>
<dbReference type="EMBL" id="JBJKFK010008388">
    <property type="protein sequence ID" value="KAL3307081.1"/>
    <property type="molecule type" value="Genomic_DNA"/>
</dbReference>
<gene>
    <name evidence="3" type="ORF">Ciccas_014414</name>
</gene>
<reference evidence="3 4" key="1">
    <citation type="submission" date="2024-11" db="EMBL/GenBank/DDBJ databases">
        <title>Adaptive evolution of stress response genes in parasites aligns with host niche diversity.</title>
        <authorList>
            <person name="Hahn C."/>
            <person name="Resl P."/>
        </authorList>
    </citation>
    <scope>NUCLEOTIDE SEQUENCE [LARGE SCALE GENOMIC DNA]</scope>
    <source>
        <strain evidence="3">EGGRZ-B1_66</strain>
        <tissue evidence="3">Body</tissue>
    </source>
</reference>
<dbReference type="AlphaFoldDB" id="A0ABD2PI97"/>
<evidence type="ECO:0000256" key="1">
    <source>
        <dbReference type="ARBA" id="ARBA00024336"/>
    </source>
</evidence>
<evidence type="ECO:0000259" key="2">
    <source>
        <dbReference type="Pfam" id="PF19314"/>
    </source>
</evidence>
<evidence type="ECO:0000313" key="3">
    <source>
        <dbReference type="EMBL" id="KAL3307081.1"/>
    </source>
</evidence>
<comment type="caution">
    <text evidence="3">The sequence shown here is derived from an EMBL/GenBank/DDBJ whole genome shotgun (WGS) entry which is preliminary data.</text>
</comment>